<name>A0ABQ8GIP6_9PEZI</name>
<accession>A0ABQ8GIP6</accession>
<dbReference type="Proteomes" id="UP000774617">
    <property type="component" value="Unassembled WGS sequence"/>
</dbReference>
<sequence length="269" mass="29221">MHLSRRAALRWLQGGGREKGGGDAIQGAPRPRTPRVAVPNGGGCCQDGPSTGSSASCMSAKTKTPTRGNKEAIWAFDQRAWLRTHTEHSGHCGCCRLDFGALGWIEALRQARVGRAAVIFARRACMWRTEMIEEARKEAEGTQAQARSIPSVNRAIGRLVNGLPALRLKIGVYSGERYSMNAPFLAPSPAEQDGVRQSRNILRRRACQRHWWRMLVGGAGLFETGWAGEAEAGWLNPLAIPVAHHALPFLDTIPTPPPTAADHASKSVH</sequence>
<proteinExistence type="predicted"/>
<evidence type="ECO:0000256" key="1">
    <source>
        <dbReference type="SAM" id="MobiDB-lite"/>
    </source>
</evidence>
<reference evidence="2 3" key="1">
    <citation type="journal article" date="2021" name="Nat. Commun.">
        <title>Genetic determinants of endophytism in the Arabidopsis root mycobiome.</title>
        <authorList>
            <person name="Mesny F."/>
            <person name="Miyauchi S."/>
            <person name="Thiergart T."/>
            <person name="Pickel B."/>
            <person name="Atanasova L."/>
            <person name="Karlsson M."/>
            <person name="Huettel B."/>
            <person name="Barry K.W."/>
            <person name="Haridas S."/>
            <person name="Chen C."/>
            <person name="Bauer D."/>
            <person name="Andreopoulos W."/>
            <person name="Pangilinan J."/>
            <person name="LaButti K."/>
            <person name="Riley R."/>
            <person name="Lipzen A."/>
            <person name="Clum A."/>
            <person name="Drula E."/>
            <person name="Henrissat B."/>
            <person name="Kohler A."/>
            <person name="Grigoriev I.V."/>
            <person name="Martin F.M."/>
            <person name="Hacquard S."/>
        </authorList>
    </citation>
    <scope>NUCLEOTIDE SEQUENCE [LARGE SCALE GENOMIC DNA]</scope>
    <source>
        <strain evidence="2 3">MPI-SDFR-AT-0080</strain>
    </source>
</reference>
<organism evidence="2 3">
    <name type="scientific">Macrophomina phaseolina</name>
    <dbReference type="NCBI Taxonomy" id="35725"/>
    <lineage>
        <taxon>Eukaryota</taxon>
        <taxon>Fungi</taxon>
        <taxon>Dikarya</taxon>
        <taxon>Ascomycota</taxon>
        <taxon>Pezizomycotina</taxon>
        <taxon>Dothideomycetes</taxon>
        <taxon>Dothideomycetes incertae sedis</taxon>
        <taxon>Botryosphaeriales</taxon>
        <taxon>Botryosphaeriaceae</taxon>
        <taxon>Macrophomina</taxon>
    </lineage>
</organism>
<evidence type="ECO:0000313" key="3">
    <source>
        <dbReference type="Proteomes" id="UP000774617"/>
    </source>
</evidence>
<keyword evidence="3" id="KW-1185">Reference proteome</keyword>
<feature type="region of interest" description="Disordered" evidence="1">
    <location>
        <begin position="1"/>
        <end position="40"/>
    </location>
</feature>
<dbReference type="EMBL" id="JAGTJR010000009">
    <property type="protein sequence ID" value="KAH7054482.1"/>
    <property type="molecule type" value="Genomic_DNA"/>
</dbReference>
<gene>
    <name evidence="2" type="ORF">B0J12DRAFT_698093</name>
</gene>
<protein>
    <submittedName>
        <fullName evidence="2">Uncharacterized protein</fullName>
    </submittedName>
</protein>
<feature type="compositionally biased region" description="Low complexity" evidence="1">
    <location>
        <begin position="28"/>
        <end position="39"/>
    </location>
</feature>
<comment type="caution">
    <text evidence="2">The sequence shown here is derived from an EMBL/GenBank/DDBJ whole genome shotgun (WGS) entry which is preliminary data.</text>
</comment>
<evidence type="ECO:0000313" key="2">
    <source>
        <dbReference type="EMBL" id="KAH7054482.1"/>
    </source>
</evidence>